<dbReference type="GeneID" id="118279577"/>
<feature type="region of interest" description="Disordered" evidence="2">
    <location>
        <begin position="2825"/>
        <end position="2847"/>
    </location>
</feature>
<feature type="compositionally biased region" description="Basic and acidic residues" evidence="2">
    <location>
        <begin position="3550"/>
        <end position="3563"/>
    </location>
</feature>
<keyword evidence="1" id="KW-0175">Coiled coil</keyword>
<feature type="compositionally biased region" description="Polar residues" evidence="2">
    <location>
        <begin position="5506"/>
        <end position="5529"/>
    </location>
</feature>
<evidence type="ECO:0000256" key="1">
    <source>
        <dbReference type="SAM" id="Coils"/>
    </source>
</evidence>
<sequence length="5691" mass="650773">MEGDGEGMMAILQGLDPAGVTLTVMNRSRQNTDRRRSTRPRIQFNDNNFPRSSVEAGTDVMRKSDTGVQICDGRYASSYKTAHCMVSPTSPPEGVSEFPPQRREPCRNQGNFEVGGHGSGYASQRSSSRFRVHSGCQVRADRSSGALLHRSRSSRYTEAFVHSLRKYPCEVTGRTVSTDLIERLLRYTQSKNSSRGVRPSRSMRSLQEDGSDLRDGFKVSKHQQTYTRRPREAPSGPIGYKGRAKSFRLYSPVSESRHLRESLYREPKFSTSYDYLRAGTTRNRSEGSPSPSGSRSPSQPRPLRFERPAHSVRDMSLSDVSKYIRSTIRQIYRERPYVFQVCPRLMNRYYQHKKVCPVQNDGADEPTVMNDQESAGPRSISSRFLPTKSSCSEPKIGQSVGFQCNGTYCSCSRSIQCSCYPDAATNTSLTNLQPKKPKHFCCPKLNTSGAKCACPEETYKVPMICSCANDDEMYYNHRIDEEISDWLKHVPVQSIESADVKRKRDSMVRQLRKTLKQLRDDENSDDNVTKEVKTFIADFPIWSPGKDKKDEMQFKDKLAETLIGRITSVPRKPDKIKDFVRKWARENLEFEDGIDDADKEADIDNIVNHLKHLAADRPDNDAQYKEMLIKEITEMIKPLPLKIQDNRDGMLNKWATKLAAYLVTIPKNIDLSEDRTDFTFDLEDGLEGLLKELGIIREALEQLRDNPNILTTLAKRLNKLQAQGIDDEVVRDKMKNELRKFMDDLGVTQELIDELVDELMNQVDDTVRTSQLAINNIDELHEIVVDWLNKLPGIDQVDKAKFDKVSRDLVNGIKEAKEEGSENMESEIFGRIDEADLPIEAETIRKHIPDLIKKIDMWPSNKIYNHETKEALIEEIYQIIDSSKIAEEKKQSIKNRVQKIIDSHVMNASSLDTRQVHEYLKDALSDDVERAMSEEGIASDSQPDLLNKLTSAVSRNYFKSFIGLDRHLASDLKESAAKFIRGALDDVPMNGRRKKELIDEVKTTLDRDINKPLPDDIEDTITEEICGIVEASPVRDDDNIARYLKCLLSSISAKVFDMFTCKNNCVCHIQNRVENDVCELIDRCPMDCNKKRDLKRNVQDILSENEFREISDDAKQAVKGDIISVVSDLSIPEDKKNYLRSSVSETISQDFGDAIFGLRHDIGKVKHKIFNHLTNAIEKAPMSLDSKEYFHTKLKRMLNEKLDTTLTNEEKNTILDDVSDIVEDVLPEDKKAKLRNKLTNKLESEDSGNVFTDEIKTSLDQSIKDIIDNASIPQDTKNDLKKQLTASLDNNRGESLSEVRNEIKGKMFDIIDESPLVEDKQRALKKELVNLLTNKMGGTSIEHIGMDDYKRKITNDISELFAKLPISEDEKGDIKYQISKKVSDAIYRPLTDEVKTKIKKDINEIVKETGVPEKELAQFKPKLDAVLKIYLDVTPDTDKDLDVIKEEVKQHFSQAIEELPITNDKKRSLKIKLKDILVNNIDRKMTDDIQEDINKEIGSIIDNSSIPEKVPESKVLDMKDEVADIVTGLHLDEYMREYVVKDWIKELLTKNLEDVVNTFPTDTKNKVKLKKDIEKALVHSLYLPMTDTIKTNIRRDIINAVDKMGIDEEENGEVKRRLSSAISKGMDKKMSVGKDLDQIKSALQQIIKEGIENAPIPEYTQDLLAQETEDILNENLIQPITDEMKSNIHDQIELIIEDAKFDNEKYEKKLISTIEKNLRDIRSRIKGDLEAKKAKEIMLEKVRQKIDESTIDKQKKLELKSNLDKTISDYLGMPFEGKVRDDFQADIDKIVTEITSPGAGDKRPRRISISVDETAEGEIQDQELTKYIRNLENETQENILTELKKAIDGAPIYADKKREAKKNLLNIGKEYFSKPLAEESLRDLKDDLIDILDELQLPKDTRAKMLQQLSNLVDDLSKSKSVDSQETVKVNVLHAIKNTVNYATIPKDKKLELKNQLVDMAVRVFNTTPLEDILDALQDGASDILDDYPLIRDKKTKLRRDLEESIEEHLGLSEYYYPNVQTRFSRGIIPNFYVQREERTSLLTEEINRNKLRKSILQGIDEVISKSRLPLRKKDNLKEKISKTIDKAVRTSVPKDLEVDLKDSICDVVDEVLMFDSDKYKVRDDLTNIIDQRMDDVRRFTNDDNDTDGKRLQSFFRNLEKALNDALMPISKKNTLKNKLKILSDTGFKPPFSKAAQNIIIEGVDEILEELLSKDARKKNRKELRDIIGTSKNKQIVQEQITLKKTKVFPIKNTGATPPDDNIKDNEPKTIHDFFKVIENEISESHVFRKKKAELKINLHKMANDFFDNSWSEDVKDDLKRGISNILDDLLISRARKHKLKSHLETLIDEPPVTTSLEPWKEVKDLQKYPLEIFFHKLEEIIDENPVPVRKNKLLKKKLKDLSTPGFKQPFTRKQRNAVYDILDALPLSNQEKNRFIKELASIFGVVWTKGKESDRSKSLSTYKEDRFEITDEEKFEDFLHKFEEIIDENPLPEYKKKVLKRKLKELCTPASRKPFNKLWRNGVHNILDVLTLSEDEKNDVLRELGNILCVDLSTENEIEKSTALQIRTAKPDYKESSKLFLLDERVITKARESIVKNIERKIKETFMSGSKKAILMGRLQKLASNELQKPLSESAQETVREEVGDIINKLPIDEAEKDDLMQMVEENIEILKDLNRDDDNSHKQIQENISTALDNIVNKTLIIEDKKKYLKKKLRKLVEKTFEEALPDNVHGALIDGVNDIANEAGLAKAKRDKLKVVLMEAIDDNIGDLRDDEIDTTEDSRDSNTRSGPMRQINDTKTRTIDISTDLAPFDESDAFGTKTKRDRRYAVSPPGGLRQTERRFENRSKDSMPLQMKLLEAEDKVLRGETIGMETNPMFYRRNIFDKYAPPTEEAQKFKRKSALKSRDEKTNKMPILHMELDSETLDDVATDNLLSVAEDSKDDDTADLIEDIPLDKAKKHESADAENERSLKLPGKRLTIEQAQIQSILNTLETPIDDSQITTRQKDNLKEKLKIMFTKNYRIPLTDDLKDALKAEINVVLNEMPLTNYKKNKLEYELFHSLDSYLNRLQRNMKYLGHWISNQRESNEFKITDNNPKSIEDLFKIIENQIDESPILRRKKVVLKNNLQKIAEGYLNKSSSKRNKEDLHSGISNILNNLPSSEAEKDILKNYMKKSFDNRTETFSCQGSWREEKGVEKHPLEIFFHKLERIIDDKQVPLAKTKEVKKKLNDISSQGFKQPLTGQQRNAIYDILHILQIPEEEKNRLFKEFADILNVDWNMGKESGKINSTSYTVKQSLRNPRSPSLYDQGIITKARDRIVAEVERKIEETPMAISKKMKLMERLETIASDNLQGPLTEGMRDYVIRNIRDIIQQLPIHAADKYELTHKVDLNIKIICDKSQELRDRSMENPEERRTSQTTKGFDENKARYKKYDAETIAINEIDAFNARFKRVSRDSTPADDNYRTFGENYDYYKTNPRSSTSTKTNDMFNPRESIVQMIEHKRSRGKCSRDSAVQNDDGDDHQTQDGKFNTTTTSTDEPDKSHNTSRRSSTRDPETRKHARENIVHEFEHKIKEASISRKKRTELLEKLEKVSDSMKTPFSESHKNHVINNLNEIAEQLLIEEADRNELTRIINENIECLVDPSIRKKELKLLEKTREDNIHGFDEVTDKALISSKVKTQLKKILKELIHSTFHEPTDTSPISPEELKYGIYEVLNTLITSKNKKNILRDELFKVVDENIEKYLIELRKLQTGRGTSAGEIKESIKKSVEQSAIGDDIKRKIQREISEMLNSELWDQEDFLGNEDDDRSITGLMVTFDLDPKYESDLRAAEDELARVIREGGDVEAAKERLIKKIMEDTGLSREQAAKLVNQLEANASKGDKDDVQNIIDAFNLDPKYEKELKGIEDELTRVMLEGGDVEAAKERLIKKIMDETGLSREQATVLVNKLQAKANKENKNFKALTDAYNLDPEYAAELKKAEDELAKVLLEGGDVEAAKERLIKKIMDETGLPRDQAAELVNKLLEKANKGGKGGKSEALTKAFNLDPKYEKELKGIEDELAKVILEGGDVEAAKERLIKKIMDETGLSRDQAAALVDKLHANANKDANDIESLAKGFNLDPEHAKTLKDVEEELKKIMLEGGDVEAAKERLIKKIMDETGLPRDQAAALVDKLHAKANEDNKERLKGLVQAFNLDPKQLKDVEDELAKVIREGGDVDAAKERMIKKIMDETGLPREQAAELVNRLYAKANEDNKKGPIDLIQAFNLDPKYEKELKSVEDELAKVILEGGDVEAAKERMIKKIMDETGLSREQAAALVDKLHAKVNTENQGKSETLTKMFNLDPKYEKELKSVEDELTRVILEGGDVEAAKERLIKKLMDETGLTREQAAEIVNKLHAKVDTDTKDNLSDLTKTFNLDPKYEKELKSMEDELAKVILEGGDIAAAKERLIKKIMDETGLSRDQAAALVDKLHANADKENKYINSLTDTYNLDPEYGKELKAIEDELAKVIREGGDVDAAKERLIKKIMDETGLSREQAAELVDRLHAKANEDNKKRLKALVQASDLDPKYKSSIEDELAKAILEGGDVEAAKEKLIKKIMDETGLSREEAAALVNGLHAKIKADTKEMEDGAGLPSTKTLKAFQDSLIREMDSFLGPFDMPKEVKEKLKKTLLNELDKLLKNKTDPDIIMQHLIATIKRLTNLTDEEAVELARRLMNKTKEKGFLPKVCCPKRLSFASDAVCVQRKAFRDAILREIGDGFFGCHLSEEKKKYLEDLLIEDYAKEYGITLTECCITGDVGNENDITTIVNDWISTIPVTMRSDQDYNRFVQQKNELIPKIMQSLPASDYGSIREDAKTFLLKIPLHPDYKESEEQQDNKVEDLIDRFLCLPPKAKGHRYGMSFSGLTDYIDSWIDNLHISDDTRDEEGIKDMKKDMTYSLVHKLGEMNIDPEIFNDDSLYEEVLRDELQNMLGDVTITDANIKALKDDLIDKVKSAQQRAHDEIIGQNYKHKLRNAMANILPAACAMSKEENAAMELLKDQLADAYIDLNYAGDDENHRALLKRKITNEIHMFCNDYLSSHPASPLSNKQLNHELFNALTSVPMPSGDSIRYEVEQARIREVINEWIKELPLEYQSPYELLARNRLIYVLSKKLFDIETTVEDSPDEPMRKEIMKFLHKMPLKSGNEDNNFADNLIEKLNATKESRRFEDSIDETDASGNICDVSCPTQGKGGASSKYRKTAMTQERPCAKRSTFPPCTLSAEDKAHLDKIRRRSCVTPNCVKQILKNDKCTAAVGPQPMDAESQTELRTQGFEKDKQSICTGTNENMTRPCPGMSSSPHRSPCGFRRHTVSGSRLDREDQEEVLPQVVVKKYHWDSADKSNFQDSESQKARPPCSASFSPPRPGTCHPQDSPYQRPAPCQRPSTPPYHRKQESVPCQAGTPPYKKSSQSPYHRDCYKHDYEEQSTSPHRVPCNYDHSIAQGPETQPKKPVGRFYHWSPQRSFDRERISQSSQRSTPHSRSPAQSPCMSRAQSPYGMNHESTPLSCSNRVKRNGLQEQIPCINSRPSRKERVTELGSLDDIQHPRAKKNNSSFDWPCGQNPEDDSFWGTPCMRRVILDEGQDEPDEMMEREEREEREERVTCKCKERVHPKAMRSSCMQSCRDKDGRSGNNMQHRCSKCCGMHCPFPSFLYFRE</sequence>
<feature type="compositionally biased region" description="Polar residues" evidence="2">
    <location>
        <begin position="3526"/>
        <end position="3536"/>
    </location>
</feature>
<feature type="region of interest" description="Disordered" evidence="2">
    <location>
        <begin position="5378"/>
        <end position="5544"/>
    </location>
</feature>
<feature type="region of interest" description="Disordered" evidence="2">
    <location>
        <begin position="26"/>
        <end position="55"/>
    </location>
</feature>
<gene>
    <name evidence="4" type="primary">LOC118279577</name>
</gene>
<feature type="region of interest" description="Disordered" evidence="2">
    <location>
        <begin position="2772"/>
        <end position="2800"/>
    </location>
</feature>
<dbReference type="RefSeq" id="XP_050558617.1">
    <property type="nucleotide sequence ID" value="XM_050702660.1"/>
</dbReference>
<organism evidence="3 4">
    <name type="scientific">Spodoptera frugiperda</name>
    <name type="common">Fall armyworm</name>
    <dbReference type="NCBI Taxonomy" id="7108"/>
    <lineage>
        <taxon>Eukaryota</taxon>
        <taxon>Metazoa</taxon>
        <taxon>Ecdysozoa</taxon>
        <taxon>Arthropoda</taxon>
        <taxon>Hexapoda</taxon>
        <taxon>Insecta</taxon>
        <taxon>Pterygota</taxon>
        <taxon>Neoptera</taxon>
        <taxon>Endopterygota</taxon>
        <taxon>Lepidoptera</taxon>
        <taxon>Glossata</taxon>
        <taxon>Ditrysia</taxon>
        <taxon>Noctuoidea</taxon>
        <taxon>Noctuidae</taxon>
        <taxon>Amphipyrinae</taxon>
        <taxon>Spodoptera</taxon>
    </lineage>
</organism>
<name>A0A9R0F2X0_SPOFR</name>
<feature type="region of interest" description="Disordered" evidence="2">
    <location>
        <begin position="5294"/>
        <end position="5360"/>
    </location>
</feature>
<keyword evidence="3" id="KW-1185">Reference proteome</keyword>
<feature type="compositionally biased region" description="Polar residues" evidence="2">
    <location>
        <begin position="5316"/>
        <end position="5325"/>
    </location>
</feature>
<feature type="compositionally biased region" description="Basic and acidic residues" evidence="2">
    <location>
        <begin position="5449"/>
        <end position="5459"/>
    </location>
</feature>
<protein>
    <submittedName>
        <fullName evidence="4">Extracellular matrix-binding protein ebh-like isoform X1</fullName>
    </submittedName>
</protein>
<feature type="region of interest" description="Disordered" evidence="2">
    <location>
        <begin position="3403"/>
        <end position="3422"/>
    </location>
</feature>
<feature type="region of interest" description="Disordered" evidence="2">
    <location>
        <begin position="3454"/>
        <end position="3563"/>
    </location>
</feature>
<evidence type="ECO:0000313" key="3">
    <source>
        <dbReference type="Proteomes" id="UP000829999"/>
    </source>
</evidence>
<accession>A0A9R0F2X0</accession>
<feature type="compositionally biased region" description="Polar residues" evidence="2">
    <location>
        <begin position="3476"/>
        <end position="3488"/>
    </location>
</feature>
<feature type="region of interest" description="Disordered" evidence="2">
    <location>
        <begin position="190"/>
        <end position="241"/>
    </location>
</feature>
<feature type="compositionally biased region" description="Basic and acidic residues" evidence="2">
    <location>
        <begin position="2838"/>
        <end position="2847"/>
    </location>
</feature>
<evidence type="ECO:0000256" key="2">
    <source>
        <dbReference type="SAM" id="MobiDB-lite"/>
    </source>
</evidence>
<feature type="region of interest" description="Disordered" evidence="2">
    <location>
        <begin position="279"/>
        <end position="310"/>
    </location>
</feature>
<feature type="compositionally biased region" description="Low complexity" evidence="2">
    <location>
        <begin position="286"/>
        <end position="302"/>
    </location>
</feature>
<feature type="coiled-coil region" evidence="1">
    <location>
        <begin position="3938"/>
        <end position="3965"/>
    </location>
</feature>
<proteinExistence type="predicted"/>
<reference evidence="4" key="1">
    <citation type="submission" date="2025-08" db="UniProtKB">
        <authorList>
            <consortium name="RefSeq"/>
        </authorList>
    </citation>
    <scope>IDENTIFICATION</scope>
    <source>
        <tissue evidence="4">Whole larval tissue</tissue>
    </source>
</reference>
<dbReference type="OrthoDB" id="6926004at2759"/>
<evidence type="ECO:0000313" key="4">
    <source>
        <dbReference type="RefSeq" id="XP_050558617.1"/>
    </source>
</evidence>
<dbReference type="Proteomes" id="UP000829999">
    <property type="component" value="Chromosome 22"/>
</dbReference>